<keyword evidence="7" id="KW-0462">Maltose metabolism</keyword>
<feature type="transmembrane region" description="Helical" evidence="9">
    <location>
        <begin position="125"/>
        <end position="142"/>
    </location>
</feature>
<dbReference type="PANTHER" id="PTHR48022">
    <property type="entry name" value="PLASTIDIC GLUCOSE TRANSPORTER 4"/>
    <property type="match status" value="1"/>
</dbReference>
<feature type="transmembrane region" description="Helical" evidence="9">
    <location>
        <begin position="438"/>
        <end position="460"/>
    </location>
</feature>
<dbReference type="InterPro" id="IPR005829">
    <property type="entry name" value="Sugar_transporter_CS"/>
</dbReference>
<dbReference type="GO" id="GO:0000023">
    <property type="term" value="P:maltose metabolic process"/>
    <property type="evidence" value="ECO:0007669"/>
    <property type="project" value="UniProtKB-KW"/>
</dbReference>
<evidence type="ECO:0000256" key="9">
    <source>
        <dbReference type="SAM" id="Phobius"/>
    </source>
</evidence>
<feature type="transmembrane region" description="Helical" evidence="9">
    <location>
        <begin position="341"/>
        <end position="360"/>
    </location>
</feature>
<feature type="transmembrane region" description="Helical" evidence="9">
    <location>
        <begin position="397"/>
        <end position="417"/>
    </location>
</feature>
<feature type="transmembrane region" description="Helical" evidence="9">
    <location>
        <begin position="367"/>
        <end position="391"/>
    </location>
</feature>
<dbReference type="InterPro" id="IPR050360">
    <property type="entry name" value="MFS_Sugar_Transporters"/>
</dbReference>
<feature type="transmembrane region" description="Helical" evidence="9">
    <location>
        <begin position="218"/>
        <end position="235"/>
    </location>
</feature>
<comment type="subcellular location">
    <subcellularLocation>
        <location evidence="1">Membrane</location>
        <topology evidence="1">Multi-pass membrane protein</topology>
    </subcellularLocation>
</comment>
<dbReference type="PROSITE" id="PS50850">
    <property type="entry name" value="MFS"/>
    <property type="match status" value="1"/>
</dbReference>
<name>A0A8H6RPA5_9PEZI</name>
<proteinExistence type="inferred from homology"/>
<keyword evidence="4 9" id="KW-0812">Transmembrane</keyword>
<keyword evidence="12" id="KW-1185">Reference proteome</keyword>
<organism evidence="11 12">
    <name type="scientific">Pseudocercospora fuligena</name>
    <dbReference type="NCBI Taxonomy" id="685502"/>
    <lineage>
        <taxon>Eukaryota</taxon>
        <taxon>Fungi</taxon>
        <taxon>Dikarya</taxon>
        <taxon>Ascomycota</taxon>
        <taxon>Pezizomycotina</taxon>
        <taxon>Dothideomycetes</taxon>
        <taxon>Dothideomycetidae</taxon>
        <taxon>Mycosphaerellales</taxon>
        <taxon>Mycosphaerellaceae</taxon>
        <taxon>Pseudocercospora</taxon>
    </lineage>
</organism>
<dbReference type="InterPro" id="IPR005828">
    <property type="entry name" value="MFS_sugar_transport-like"/>
</dbReference>
<evidence type="ECO:0000256" key="7">
    <source>
        <dbReference type="ARBA" id="ARBA00026248"/>
    </source>
</evidence>
<reference evidence="11" key="1">
    <citation type="submission" date="2020-04" db="EMBL/GenBank/DDBJ databases">
        <title>Draft genome resource of the tomato pathogen Pseudocercospora fuligena.</title>
        <authorList>
            <person name="Zaccaron A."/>
        </authorList>
    </citation>
    <scope>NUCLEOTIDE SEQUENCE</scope>
    <source>
        <strain evidence="11">PF001</strain>
    </source>
</reference>
<accession>A0A8H6RPA5</accession>
<dbReference type="GO" id="GO:0016020">
    <property type="term" value="C:membrane"/>
    <property type="evidence" value="ECO:0007669"/>
    <property type="project" value="UniProtKB-SubCell"/>
</dbReference>
<keyword evidence="5 9" id="KW-1133">Transmembrane helix</keyword>
<dbReference type="AlphaFoldDB" id="A0A8H6RPA5"/>
<dbReference type="InterPro" id="IPR036259">
    <property type="entry name" value="MFS_trans_sf"/>
</dbReference>
<dbReference type="SUPFAM" id="SSF103473">
    <property type="entry name" value="MFS general substrate transporter"/>
    <property type="match status" value="1"/>
</dbReference>
<sequence length="530" mass="58821">MAEKDLKSKPSAEIFDIERLPDAADANSQEHSLTFWKALRLYPKGVFWSLIMSTVIVMEGYDTKLMGTLFAQPAFQKNYGHHVKADKWQISAPWQAGLNNGAAIGQLFGMLIAGHLAEKYGFRKTMLVGQIAICGCIFIQLFSESLAVLEVGQILFGIPLGFFQATAVIYALELGPLCLRAYLTNYIHLCWAFGQLFAVGVLRGTLKRTDHWAYRIPFALQWLWPSILIPLIFFAPESPWWLVRAGRLEEAKKVVKRLTSPRNVDFDVDKNVALMVVTTEHELAIESGTSYATCFKGTNLRRTIIVMFIYVNQTLNGNPLRGFSTYFFEQAGLPVTSAFDMTVVGFGVAIAGGIFSWVLLPLANRRTIYLTGLVIMTVIMALIGGLGIPQAHTPKSAYSWAIGSLLVISSFLYYATVGPLTNTLCAELPSAMLRSKSIALARGAYIISTIVANVLTPYQLNPTAWNWGAKTGWFWMGGCAIALTFSYFCLPEPKDRTTAELDYIFETKVPARKFAKTPVDFTAAVCRLEK</sequence>
<dbReference type="PANTHER" id="PTHR48022:SF5">
    <property type="entry name" value="ALPHA-GLUCOSIDES PERMEASE MPH2-RELATED"/>
    <property type="match status" value="1"/>
</dbReference>
<dbReference type="PROSITE" id="PS00217">
    <property type="entry name" value="SUGAR_TRANSPORT_2"/>
    <property type="match status" value="1"/>
</dbReference>
<dbReference type="InterPro" id="IPR020846">
    <property type="entry name" value="MFS_dom"/>
</dbReference>
<keyword evidence="3 8" id="KW-0813">Transport</keyword>
<dbReference type="NCBIfam" id="TIGR00879">
    <property type="entry name" value="SP"/>
    <property type="match status" value="1"/>
</dbReference>
<evidence type="ECO:0000313" key="12">
    <source>
        <dbReference type="Proteomes" id="UP000660729"/>
    </source>
</evidence>
<evidence type="ECO:0000256" key="4">
    <source>
        <dbReference type="ARBA" id="ARBA00022692"/>
    </source>
</evidence>
<dbReference type="FunFam" id="1.20.1250.20:FF:000078">
    <property type="entry name" value="MFS maltose transporter, putative"/>
    <property type="match status" value="1"/>
</dbReference>
<protein>
    <submittedName>
        <fullName evidence="11">General alpha-glucoside permease</fullName>
    </submittedName>
</protein>
<gene>
    <name evidence="11" type="ORF">HII31_03698</name>
</gene>
<evidence type="ECO:0000256" key="8">
    <source>
        <dbReference type="RuleBase" id="RU003346"/>
    </source>
</evidence>
<feature type="transmembrane region" description="Helical" evidence="9">
    <location>
        <begin position="472"/>
        <end position="490"/>
    </location>
</feature>
<evidence type="ECO:0000259" key="10">
    <source>
        <dbReference type="PROSITE" id="PS50850"/>
    </source>
</evidence>
<evidence type="ECO:0000256" key="3">
    <source>
        <dbReference type="ARBA" id="ARBA00022448"/>
    </source>
</evidence>
<dbReference type="EMBL" id="JABCIY010000044">
    <property type="protein sequence ID" value="KAF7195024.1"/>
    <property type="molecule type" value="Genomic_DNA"/>
</dbReference>
<evidence type="ECO:0000313" key="11">
    <source>
        <dbReference type="EMBL" id="KAF7195024.1"/>
    </source>
</evidence>
<evidence type="ECO:0000256" key="1">
    <source>
        <dbReference type="ARBA" id="ARBA00004141"/>
    </source>
</evidence>
<evidence type="ECO:0000256" key="6">
    <source>
        <dbReference type="ARBA" id="ARBA00023136"/>
    </source>
</evidence>
<comment type="similarity">
    <text evidence="2 8">Belongs to the major facilitator superfamily. Sugar transporter (TC 2.A.1.1) family.</text>
</comment>
<dbReference type="GO" id="GO:0005351">
    <property type="term" value="F:carbohydrate:proton symporter activity"/>
    <property type="evidence" value="ECO:0007669"/>
    <property type="project" value="TreeGrafter"/>
</dbReference>
<feature type="transmembrane region" description="Helical" evidence="9">
    <location>
        <begin position="154"/>
        <end position="174"/>
    </location>
</feature>
<evidence type="ECO:0000256" key="2">
    <source>
        <dbReference type="ARBA" id="ARBA00010992"/>
    </source>
</evidence>
<dbReference type="InterPro" id="IPR003663">
    <property type="entry name" value="Sugar/inositol_transpt"/>
</dbReference>
<feature type="domain" description="Major facilitator superfamily (MFS) profile" evidence="10">
    <location>
        <begin position="48"/>
        <end position="494"/>
    </location>
</feature>
<comment type="caution">
    <text evidence="11">The sequence shown here is derived from an EMBL/GenBank/DDBJ whole genome shotgun (WGS) entry which is preliminary data.</text>
</comment>
<dbReference type="Pfam" id="PF00083">
    <property type="entry name" value="Sugar_tr"/>
    <property type="match status" value="1"/>
</dbReference>
<feature type="transmembrane region" description="Helical" evidence="9">
    <location>
        <begin position="186"/>
        <end position="206"/>
    </location>
</feature>
<keyword evidence="6 9" id="KW-0472">Membrane</keyword>
<dbReference type="Gene3D" id="1.20.1250.20">
    <property type="entry name" value="MFS general substrate transporter like domains"/>
    <property type="match status" value="1"/>
</dbReference>
<evidence type="ECO:0000256" key="5">
    <source>
        <dbReference type="ARBA" id="ARBA00022989"/>
    </source>
</evidence>
<dbReference type="OrthoDB" id="6612291at2759"/>
<dbReference type="Proteomes" id="UP000660729">
    <property type="component" value="Unassembled WGS sequence"/>
</dbReference>